<keyword evidence="1" id="KW-0645">Protease</keyword>
<dbReference type="RefSeq" id="WP_302108814.1">
    <property type="nucleotide sequence ID" value="NZ_JAUKTR010000001.1"/>
</dbReference>
<dbReference type="InterPro" id="IPR009003">
    <property type="entry name" value="Peptidase_S1_PA"/>
</dbReference>
<dbReference type="EMBL" id="JAUKTR010000001">
    <property type="protein sequence ID" value="MDO1558401.1"/>
    <property type="molecule type" value="Genomic_DNA"/>
</dbReference>
<sequence>MFQALVVSAALQTQAPAEASFVERMIAATVQLDQPNGDETRTVGTGFLIYAPRPDGTPRVVLVTAAHVLEQMSGDEVRIGWRGQLAGGAWRYEPESIPIRQAATGQNYFVRHPQRDVAVLEVTAPFAFERAAIPLAWMADERGLLPWGVRPGSEMATLGFPRGLSANQAGFPILRTGHVASWPLDPVEAFPTFLLDVPVFPGNSGGPVFASTPAGPLVVGVLTKTVELNSERLGIGVGIHAVYVREAISLLDAPQVSAPAPSDPAT</sequence>
<reference evidence="1" key="1">
    <citation type="submission" date="2023-07" db="EMBL/GenBank/DDBJ databases">
        <title>Brevundimonas soil sp. nov., isolated from the soil of chemical plant.</title>
        <authorList>
            <person name="Wu N."/>
        </authorList>
    </citation>
    <scope>NUCLEOTIDE SEQUENCE</scope>
    <source>
        <strain evidence="1">XZ-24</strain>
    </source>
</reference>
<dbReference type="GO" id="GO:0008233">
    <property type="term" value="F:peptidase activity"/>
    <property type="evidence" value="ECO:0007669"/>
    <property type="project" value="UniProtKB-KW"/>
</dbReference>
<gene>
    <name evidence="1" type="ORF">Q0812_03045</name>
</gene>
<organism evidence="1 2">
    <name type="scientific">Peiella sedimenti</name>
    <dbReference type="NCBI Taxonomy" id="3061083"/>
    <lineage>
        <taxon>Bacteria</taxon>
        <taxon>Pseudomonadati</taxon>
        <taxon>Pseudomonadota</taxon>
        <taxon>Alphaproteobacteria</taxon>
        <taxon>Caulobacterales</taxon>
        <taxon>Caulobacteraceae</taxon>
        <taxon>Peiella</taxon>
    </lineage>
</organism>
<dbReference type="SUPFAM" id="SSF50494">
    <property type="entry name" value="Trypsin-like serine proteases"/>
    <property type="match status" value="1"/>
</dbReference>
<keyword evidence="1" id="KW-0378">Hydrolase</keyword>
<evidence type="ECO:0000313" key="2">
    <source>
        <dbReference type="Proteomes" id="UP001169063"/>
    </source>
</evidence>
<keyword evidence="2" id="KW-1185">Reference proteome</keyword>
<dbReference type="GO" id="GO:0006508">
    <property type="term" value="P:proteolysis"/>
    <property type="evidence" value="ECO:0007669"/>
    <property type="project" value="UniProtKB-KW"/>
</dbReference>
<dbReference type="Proteomes" id="UP001169063">
    <property type="component" value="Unassembled WGS sequence"/>
</dbReference>
<evidence type="ECO:0000313" key="1">
    <source>
        <dbReference type="EMBL" id="MDO1558401.1"/>
    </source>
</evidence>
<name>A0ABT8SIJ6_9CAUL</name>
<dbReference type="Pfam" id="PF13365">
    <property type="entry name" value="Trypsin_2"/>
    <property type="match status" value="1"/>
</dbReference>
<accession>A0ABT8SIJ6</accession>
<protein>
    <submittedName>
        <fullName evidence="1">Serine protease</fullName>
    </submittedName>
</protein>
<proteinExistence type="predicted"/>
<dbReference type="PANTHER" id="PTHR43019">
    <property type="entry name" value="SERINE ENDOPROTEASE DEGS"/>
    <property type="match status" value="1"/>
</dbReference>
<comment type="caution">
    <text evidence="1">The sequence shown here is derived from an EMBL/GenBank/DDBJ whole genome shotgun (WGS) entry which is preliminary data.</text>
</comment>
<dbReference type="PANTHER" id="PTHR43019:SF23">
    <property type="entry name" value="PROTEASE DO-LIKE 5, CHLOROPLASTIC"/>
    <property type="match status" value="1"/>
</dbReference>
<dbReference type="Gene3D" id="2.40.10.120">
    <property type="match status" value="1"/>
</dbReference>